<sequence length="124" mass="13596">MMPLFSGNPCACFLIISPHFRRIFAPMVLFRWREAMMLAFRLPGGGSVTELAGDGVLLQVHCTHIHAYTHTHTTGLHAHPCTSWWFSASLCLGLKIALLHNAIPPHGGAHQLGGLSRSRRATTC</sequence>
<evidence type="ECO:0000313" key="2">
    <source>
        <dbReference type="Proteomes" id="UP000075880"/>
    </source>
</evidence>
<proteinExistence type="predicted"/>
<name>A0AAG5DRN8_ANOAO</name>
<protein>
    <submittedName>
        <fullName evidence="1">Uncharacterized protein</fullName>
    </submittedName>
</protein>
<evidence type="ECO:0000313" key="1">
    <source>
        <dbReference type="EnsemblMetazoa" id="ENSAATROPP013464"/>
    </source>
</evidence>
<keyword evidence="2" id="KW-1185">Reference proteome</keyword>
<accession>A0AAG5DRN8</accession>
<dbReference type="EnsemblMetazoa" id="ENSAATROPT014818">
    <property type="protein sequence ID" value="ENSAATROPP013464"/>
    <property type="gene ID" value="ENSAATROPG012027"/>
</dbReference>
<dbReference type="Proteomes" id="UP000075880">
    <property type="component" value="Unassembled WGS sequence"/>
</dbReference>
<dbReference type="AlphaFoldDB" id="A0AAG5DRN8"/>
<organism evidence="1 2">
    <name type="scientific">Anopheles atroparvus</name>
    <name type="common">European mosquito</name>
    <dbReference type="NCBI Taxonomy" id="41427"/>
    <lineage>
        <taxon>Eukaryota</taxon>
        <taxon>Metazoa</taxon>
        <taxon>Ecdysozoa</taxon>
        <taxon>Arthropoda</taxon>
        <taxon>Hexapoda</taxon>
        <taxon>Insecta</taxon>
        <taxon>Pterygota</taxon>
        <taxon>Neoptera</taxon>
        <taxon>Endopterygota</taxon>
        <taxon>Diptera</taxon>
        <taxon>Nematocera</taxon>
        <taxon>Culicoidea</taxon>
        <taxon>Culicidae</taxon>
        <taxon>Anophelinae</taxon>
        <taxon>Anopheles</taxon>
    </lineage>
</organism>
<reference evidence="1" key="1">
    <citation type="submission" date="2024-04" db="UniProtKB">
        <authorList>
            <consortium name="EnsemblMetazoa"/>
        </authorList>
    </citation>
    <scope>IDENTIFICATION</scope>
    <source>
        <strain evidence="1">EBRO</strain>
    </source>
</reference>